<dbReference type="GO" id="GO:0005737">
    <property type="term" value="C:cytoplasm"/>
    <property type="evidence" value="ECO:0007669"/>
    <property type="project" value="TreeGrafter"/>
</dbReference>
<dbReference type="InterPro" id="IPR036249">
    <property type="entry name" value="Thioredoxin-like_sf"/>
</dbReference>
<feature type="domain" description="Thioredoxin" evidence="14">
    <location>
        <begin position="5"/>
        <end position="157"/>
    </location>
</feature>
<dbReference type="GO" id="GO:0008379">
    <property type="term" value="F:thioredoxin peroxidase activity"/>
    <property type="evidence" value="ECO:0007669"/>
    <property type="project" value="TreeGrafter"/>
</dbReference>
<evidence type="ECO:0000313" key="17">
    <source>
        <dbReference type="Proteomes" id="UP000053528"/>
    </source>
</evidence>
<evidence type="ECO:0000256" key="2">
    <source>
        <dbReference type="ARBA" id="ARBA00011245"/>
    </source>
</evidence>
<dbReference type="PROSITE" id="PS51352">
    <property type="entry name" value="THIOREDOXIN_2"/>
    <property type="match status" value="1"/>
</dbReference>
<dbReference type="EMBL" id="JRNH01000004">
    <property type="protein sequence ID" value="KGF21413.1"/>
    <property type="molecule type" value="Genomic_DNA"/>
</dbReference>
<evidence type="ECO:0000256" key="3">
    <source>
        <dbReference type="ARBA" id="ARBA00013017"/>
    </source>
</evidence>
<comment type="caution">
    <text evidence="15">The sequence shown here is derived from an EMBL/GenBank/DDBJ whole genome shotgun (WGS) entry which is preliminary data.</text>
</comment>
<organism evidence="15 17">
    <name type="scientific">Pseudoglutamicibacter albus DNF00011</name>
    <dbReference type="NCBI Taxonomy" id="1401063"/>
    <lineage>
        <taxon>Bacteria</taxon>
        <taxon>Bacillati</taxon>
        <taxon>Actinomycetota</taxon>
        <taxon>Actinomycetes</taxon>
        <taxon>Micrococcales</taxon>
        <taxon>Micrococcaceae</taxon>
        <taxon>Pseudoglutamicibacter</taxon>
    </lineage>
</organism>
<evidence type="ECO:0000256" key="1">
    <source>
        <dbReference type="ARBA" id="ARBA00003330"/>
    </source>
</evidence>
<dbReference type="NCBIfam" id="NF006960">
    <property type="entry name" value="PRK09437.1"/>
    <property type="match status" value="1"/>
</dbReference>
<evidence type="ECO:0000256" key="9">
    <source>
        <dbReference type="ARBA" id="ARBA00032824"/>
    </source>
</evidence>
<evidence type="ECO:0000256" key="7">
    <source>
        <dbReference type="ARBA" id="ARBA00023157"/>
    </source>
</evidence>
<evidence type="ECO:0000256" key="12">
    <source>
        <dbReference type="ARBA" id="ARBA00049091"/>
    </source>
</evidence>
<evidence type="ECO:0000256" key="10">
    <source>
        <dbReference type="ARBA" id="ARBA00038489"/>
    </source>
</evidence>
<keyword evidence="7" id="KW-1015">Disulfide bond</keyword>
<dbReference type="PIRSF" id="PIRSF000239">
    <property type="entry name" value="AHPC"/>
    <property type="match status" value="1"/>
</dbReference>
<evidence type="ECO:0000256" key="4">
    <source>
        <dbReference type="ARBA" id="ARBA00022559"/>
    </source>
</evidence>
<evidence type="ECO:0000256" key="5">
    <source>
        <dbReference type="ARBA" id="ARBA00022862"/>
    </source>
</evidence>
<keyword evidence="4" id="KW-0575">Peroxidase</keyword>
<dbReference type="GO" id="GO:0034599">
    <property type="term" value="P:cellular response to oxidative stress"/>
    <property type="evidence" value="ECO:0007669"/>
    <property type="project" value="TreeGrafter"/>
</dbReference>
<dbReference type="InterPro" id="IPR024706">
    <property type="entry name" value="Peroxiredoxin_AhpC-typ"/>
</dbReference>
<dbReference type="EMBL" id="JRNH01000004">
    <property type="protein sequence ID" value="KGF21402.1"/>
    <property type="molecule type" value="Genomic_DNA"/>
</dbReference>
<dbReference type="CDD" id="cd03017">
    <property type="entry name" value="PRX_BCP"/>
    <property type="match status" value="1"/>
</dbReference>
<keyword evidence="5" id="KW-0049">Antioxidant</keyword>
<dbReference type="InterPro" id="IPR013766">
    <property type="entry name" value="Thioredoxin_domain"/>
</dbReference>
<dbReference type="Proteomes" id="UP000053528">
    <property type="component" value="Unassembled WGS sequence"/>
</dbReference>
<gene>
    <name evidence="15" type="ORF">HMPREF2128_01590</name>
    <name evidence="16" type="ORF">HMPREF2128_01655</name>
</gene>
<evidence type="ECO:0000256" key="6">
    <source>
        <dbReference type="ARBA" id="ARBA00023002"/>
    </source>
</evidence>
<comment type="catalytic activity">
    <reaction evidence="12">
        <text>a hydroperoxide + [thioredoxin]-dithiol = an alcohol + [thioredoxin]-disulfide + H2O</text>
        <dbReference type="Rhea" id="RHEA:62620"/>
        <dbReference type="Rhea" id="RHEA-COMP:10698"/>
        <dbReference type="Rhea" id="RHEA-COMP:10700"/>
        <dbReference type="ChEBI" id="CHEBI:15377"/>
        <dbReference type="ChEBI" id="CHEBI:29950"/>
        <dbReference type="ChEBI" id="CHEBI:30879"/>
        <dbReference type="ChEBI" id="CHEBI:35924"/>
        <dbReference type="ChEBI" id="CHEBI:50058"/>
        <dbReference type="EC" id="1.11.1.24"/>
    </reaction>
</comment>
<keyword evidence="6" id="KW-0560">Oxidoreductase</keyword>
<evidence type="ECO:0000313" key="16">
    <source>
        <dbReference type="EMBL" id="KGF21413.1"/>
    </source>
</evidence>
<dbReference type="PANTHER" id="PTHR42801">
    <property type="entry name" value="THIOREDOXIN-DEPENDENT PEROXIDE REDUCTASE"/>
    <property type="match status" value="1"/>
</dbReference>
<dbReference type="EC" id="1.11.1.24" evidence="3"/>
<comment type="similarity">
    <text evidence="10">Belongs to the peroxiredoxin family. BCP/PrxQ subfamily.</text>
</comment>
<dbReference type="AlphaFoldDB" id="A0A095ZSA6"/>
<keyword evidence="8" id="KW-0676">Redox-active center</keyword>
<evidence type="ECO:0000256" key="13">
    <source>
        <dbReference type="PIRSR" id="PIRSR000239-1"/>
    </source>
</evidence>
<reference evidence="15 17" key="1">
    <citation type="submission" date="2014-07" db="EMBL/GenBank/DDBJ databases">
        <authorList>
            <person name="McCorrison J."/>
            <person name="Sanka R."/>
            <person name="Torralba M."/>
            <person name="Gillis M."/>
            <person name="Haft D.H."/>
            <person name="Methe B."/>
            <person name="Sutton G."/>
            <person name="Nelson K.E."/>
        </authorList>
    </citation>
    <scope>NUCLEOTIDE SEQUENCE [LARGE SCALE GENOMIC DNA]</scope>
    <source>
        <strain evidence="15 17">DNF00011</strain>
    </source>
</reference>
<comment type="function">
    <text evidence="1">Thiol-specific peroxidase that catalyzes the reduction of hydrogen peroxide and organic hydroperoxides to water and alcohols, respectively. Plays a role in cell protection against oxidative stress by detoxifying peroxides and as sensor of hydrogen peroxide-mediated signaling events.</text>
</comment>
<dbReference type="RefSeq" id="WP_035754639.1">
    <property type="nucleotide sequence ID" value="NZ_JRNH01000004.1"/>
</dbReference>
<sequence>MTNRLEPGQPAPDFTLTAADGSTVSLGELTNGTKAIVYFYPKAMTPGCTTQACDFRDSLESLAAHGYKVVGISPDPVDKLAKFVERDQLSFPLLSDENHAVAEAYGAWGIKKNYGREYEGLIRSTIVIDENGTVELAQYNVRAKGHVAKLQRDLKLV</sequence>
<dbReference type="InterPro" id="IPR050924">
    <property type="entry name" value="Peroxiredoxin_BCP/PrxQ"/>
</dbReference>
<comment type="subunit">
    <text evidence="2">Monomer.</text>
</comment>
<evidence type="ECO:0000313" key="15">
    <source>
        <dbReference type="EMBL" id="KGF21402.1"/>
    </source>
</evidence>
<dbReference type="PANTHER" id="PTHR42801:SF4">
    <property type="entry name" value="AHPC_TSA FAMILY PROTEIN"/>
    <property type="match status" value="1"/>
</dbReference>
<dbReference type="Gene3D" id="3.40.30.10">
    <property type="entry name" value="Glutaredoxin"/>
    <property type="match status" value="1"/>
</dbReference>
<proteinExistence type="inferred from homology"/>
<name>A0A095ZSA6_9MICC</name>
<accession>A0A095ZSA6</accession>
<dbReference type="FunFam" id="3.40.30.10:FF:000007">
    <property type="entry name" value="Thioredoxin-dependent thiol peroxidase"/>
    <property type="match status" value="1"/>
</dbReference>
<evidence type="ECO:0000256" key="8">
    <source>
        <dbReference type="ARBA" id="ARBA00023284"/>
    </source>
</evidence>
<dbReference type="SUPFAM" id="SSF52833">
    <property type="entry name" value="Thioredoxin-like"/>
    <property type="match status" value="1"/>
</dbReference>
<evidence type="ECO:0000259" key="14">
    <source>
        <dbReference type="PROSITE" id="PS51352"/>
    </source>
</evidence>
<dbReference type="GO" id="GO:0045454">
    <property type="term" value="P:cell redox homeostasis"/>
    <property type="evidence" value="ECO:0007669"/>
    <property type="project" value="TreeGrafter"/>
</dbReference>
<evidence type="ECO:0000256" key="11">
    <source>
        <dbReference type="ARBA" id="ARBA00041373"/>
    </source>
</evidence>
<protein>
    <recommendedName>
        <fullName evidence="3">thioredoxin-dependent peroxiredoxin</fullName>
        <ecNumber evidence="3">1.11.1.24</ecNumber>
    </recommendedName>
    <alternativeName>
        <fullName evidence="11">Bacterioferritin comigratory protein</fullName>
    </alternativeName>
    <alternativeName>
        <fullName evidence="9">Thioredoxin peroxidase</fullName>
    </alternativeName>
</protein>
<dbReference type="Pfam" id="PF00578">
    <property type="entry name" value="AhpC-TSA"/>
    <property type="match status" value="1"/>
</dbReference>
<dbReference type="InterPro" id="IPR000866">
    <property type="entry name" value="AhpC/TSA"/>
</dbReference>
<feature type="active site" description="Cysteine sulfenic acid (-SOH) intermediate; for peroxidase activity" evidence="13">
    <location>
        <position position="48"/>
    </location>
</feature>